<dbReference type="PANTHER" id="PTHR14218:SF15">
    <property type="entry name" value="TRIPEPTIDYL-PEPTIDASE 1"/>
    <property type="match status" value="1"/>
</dbReference>
<sequence length="581" mass="57532">MMRAGMTLRRLAAAGAALALGAGMAALSTPIADASPQLSPASCANAPAGYAKCQAVQLVSAGARPASAMSPADLQKAYGVAGMKSGGTIVAIVDAFDDPGIEKDLNDYRSHWNLGSCTKANGCLTVVGQDGTSTLPSKTDSGWATEMAIDVDAVSALCPDCKILLVEGNSNEDSDLAAAVDSAVRLGAKIVSNSYADHESAIPSDAEQHYNHPGVAILGATGDWGSENGSQAEYPATSPEVVAVGGTTLTASGSGYSETAWSKAGSGCSSKFSKPAFQNGISTACDNRATSDISADADPNSGITIYVNGQQSQYGGTSLATPIVAGIWALAGTPKDGDNAATYPYAHTGDFNDVTSGSNGSCGTVICNAGTGWDGPTGLGTPHGVTGLTPGGGTNGKLSVSNPGNQNSVVGKAVSLKVTASGGTSPYTYSADGLPAGLAIDGKTGSITGTPSTAGTSNVTVTATDSAGATAQAPFAWTVTTAPVGKLTAKFTTDYDYGFGAFAHFTITNGGSSAANGWTLSFDLASNESLSTTNPGTASASTGHVVITGQDSIPAGGSLTVSQIYQVSGGTFTAPANVSVS</sequence>
<evidence type="ECO:0000256" key="1">
    <source>
        <dbReference type="ARBA" id="ARBA00022670"/>
    </source>
</evidence>
<keyword evidence="9" id="KW-1185">Reference proteome</keyword>
<dbReference type="GO" id="GO:0005975">
    <property type="term" value="P:carbohydrate metabolic process"/>
    <property type="evidence" value="ECO:0007669"/>
    <property type="project" value="InterPro"/>
</dbReference>
<dbReference type="PROSITE" id="PS51892">
    <property type="entry name" value="SUBTILASE"/>
    <property type="match status" value="1"/>
</dbReference>
<dbReference type="GO" id="GO:0005509">
    <property type="term" value="F:calcium ion binding"/>
    <property type="evidence" value="ECO:0007669"/>
    <property type="project" value="InterPro"/>
</dbReference>
<dbReference type="InterPro" id="IPR050819">
    <property type="entry name" value="Tripeptidyl-peptidase_I"/>
</dbReference>
<evidence type="ECO:0000256" key="2">
    <source>
        <dbReference type="ARBA" id="ARBA00022801"/>
    </source>
</evidence>
<keyword evidence="1" id="KW-0645">Protease</keyword>
<dbReference type="SMART" id="SM00637">
    <property type="entry name" value="CBD_II"/>
    <property type="match status" value="1"/>
</dbReference>
<dbReference type="InterPro" id="IPR036852">
    <property type="entry name" value="Peptidase_S8/S53_dom_sf"/>
</dbReference>
<protein>
    <submittedName>
        <fullName evidence="8">Putative Ig domain-containing protein</fullName>
    </submittedName>
</protein>
<dbReference type="Pfam" id="PF05345">
    <property type="entry name" value="He_PIG"/>
    <property type="match status" value="1"/>
</dbReference>
<dbReference type="Gene3D" id="2.60.40.10">
    <property type="entry name" value="Immunoglobulins"/>
    <property type="match status" value="1"/>
</dbReference>
<evidence type="ECO:0000259" key="7">
    <source>
        <dbReference type="PROSITE" id="PS51695"/>
    </source>
</evidence>
<evidence type="ECO:0000256" key="3">
    <source>
        <dbReference type="ARBA" id="ARBA00022825"/>
    </source>
</evidence>
<dbReference type="GO" id="GO:0008240">
    <property type="term" value="F:tripeptidyl-peptidase activity"/>
    <property type="evidence" value="ECO:0007669"/>
    <property type="project" value="TreeGrafter"/>
</dbReference>
<dbReference type="AlphaFoldDB" id="A0A7W3Z9Y0"/>
<reference evidence="8 9" key="1">
    <citation type="submission" date="2020-08" db="EMBL/GenBank/DDBJ databases">
        <title>Amycolatopsis sp. nov. DR6-1 isolated from Dendrobium heterocarpum.</title>
        <authorList>
            <person name="Tedsree N."/>
            <person name="Kuncharoen N."/>
            <person name="Likhitwitayawuid K."/>
            <person name="Tanasupawat S."/>
        </authorList>
    </citation>
    <scope>NUCLEOTIDE SEQUENCE [LARGE SCALE GENOMIC DNA]</scope>
    <source>
        <strain evidence="8 9">DR6-1</strain>
    </source>
</reference>
<evidence type="ECO:0000256" key="5">
    <source>
        <dbReference type="SAM" id="SignalP"/>
    </source>
</evidence>
<dbReference type="InterPro" id="IPR013783">
    <property type="entry name" value="Ig-like_fold"/>
</dbReference>
<proteinExistence type="inferred from homology"/>
<dbReference type="GO" id="GO:0006508">
    <property type="term" value="P:proteolysis"/>
    <property type="evidence" value="ECO:0007669"/>
    <property type="project" value="UniProtKB-KW"/>
</dbReference>
<dbReference type="PROSITE" id="PS51318">
    <property type="entry name" value="TAT"/>
    <property type="match status" value="1"/>
</dbReference>
<keyword evidence="3" id="KW-0720">Serine protease</keyword>
<comment type="caution">
    <text evidence="4">Lacks conserved residue(s) required for the propagation of feature annotation.</text>
</comment>
<dbReference type="Proteomes" id="UP000526734">
    <property type="component" value="Unassembled WGS sequence"/>
</dbReference>
<gene>
    <name evidence="8" type="ORF">H4281_11010</name>
</gene>
<dbReference type="SUPFAM" id="SSF52743">
    <property type="entry name" value="Subtilisin-like"/>
    <property type="match status" value="1"/>
</dbReference>
<dbReference type="GO" id="GO:0004553">
    <property type="term" value="F:hydrolase activity, hydrolyzing O-glycosyl compounds"/>
    <property type="evidence" value="ECO:0007669"/>
    <property type="project" value="InterPro"/>
</dbReference>
<dbReference type="GO" id="GO:0004252">
    <property type="term" value="F:serine-type endopeptidase activity"/>
    <property type="evidence" value="ECO:0007669"/>
    <property type="project" value="InterPro"/>
</dbReference>
<dbReference type="InterPro" id="IPR001919">
    <property type="entry name" value="CBD2"/>
</dbReference>
<name>A0A7W3Z9Y0_9PSEU</name>
<dbReference type="EMBL" id="JACGZW010000003">
    <property type="protein sequence ID" value="MBB1153660.1"/>
    <property type="molecule type" value="Genomic_DNA"/>
</dbReference>
<dbReference type="PROSITE" id="PS51695">
    <property type="entry name" value="SEDOLISIN"/>
    <property type="match status" value="1"/>
</dbReference>
<dbReference type="InterPro" id="IPR008965">
    <property type="entry name" value="CBM2/CBM3_carb-bd_dom_sf"/>
</dbReference>
<dbReference type="InterPro" id="IPR012291">
    <property type="entry name" value="CBM2_carb-bd_dom_sf"/>
</dbReference>
<feature type="chain" id="PRO_5031004301" evidence="5">
    <location>
        <begin position="35"/>
        <end position="581"/>
    </location>
</feature>
<dbReference type="InterPro" id="IPR006311">
    <property type="entry name" value="TAT_signal"/>
</dbReference>
<dbReference type="SUPFAM" id="SSF49313">
    <property type="entry name" value="Cadherin-like"/>
    <property type="match status" value="1"/>
</dbReference>
<feature type="domain" description="Peptidase S53" evidence="7">
    <location>
        <begin position="68"/>
        <end position="394"/>
    </location>
</feature>
<dbReference type="PROSITE" id="PS00138">
    <property type="entry name" value="SUBTILASE_SER"/>
    <property type="match status" value="1"/>
</dbReference>
<organism evidence="8 9">
    <name type="scientific">Amycolatopsis dendrobii</name>
    <dbReference type="NCBI Taxonomy" id="2760662"/>
    <lineage>
        <taxon>Bacteria</taxon>
        <taxon>Bacillati</taxon>
        <taxon>Actinomycetota</taxon>
        <taxon>Actinomycetes</taxon>
        <taxon>Pseudonocardiales</taxon>
        <taxon>Pseudonocardiaceae</taxon>
        <taxon>Amycolatopsis</taxon>
    </lineage>
</organism>
<comment type="similarity">
    <text evidence="4">Belongs to the peptidase S8 family.</text>
</comment>
<dbReference type="InterPro" id="IPR030400">
    <property type="entry name" value="Sedolisin_dom"/>
</dbReference>
<accession>A0A7W3Z9Y0</accession>
<comment type="caution">
    <text evidence="8">The sequence shown here is derived from an EMBL/GenBank/DDBJ whole genome shotgun (WGS) entry which is preliminary data.</text>
</comment>
<dbReference type="PROSITE" id="PS51173">
    <property type="entry name" value="CBM2"/>
    <property type="match status" value="1"/>
</dbReference>
<evidence type="ECO:0000259" key="6">
    <source>
        <dbReference type="PROSITE" id="PS51173"/>
    </source>
</evidence>
<feature type="domain" description="CBM2" evidence="6">
    <location>
        <begin position="480"/>
        <end position="581"/>
    </location>
</feature>
<dbReference type="SUPFAM" id="SSF49384">
    <property type="entry name" value="Carbohydrate-binding domain"/>
    <property type="match status" value="1"/>
</dbReference>
<evidence type="ECO:0000256" key="4">
    <source>
        <dbReference type="PROSITE-ProRule" id="PRU01240"/>
    </source>
</evidence>
<dbReference type="InterPro" id="IPR015919">
    <property type="entry name" value="Cadherin-like_sf"/>
</dbReference>
<dbReference type="CDD" id="cd04056">
    <property type="entry name" value="Peptidases_S53"/>
    <property type="match status" value="1"/>
</dbReference>
<dbReference type="GO" id="GO:0016020">
    <property type="term" value="C:membrane"/>
    <property type="evidence" value="ECO:0007669"/>
    <property type="project" value="InterPro"/>
</dbReference>
<evidence type="ECO:0000313" key="9">
    <source>
        <dbReference type="Proteomes" id="UP000526734"/>
    </source>
</evidence>
<dbReference type="Gene3D" id="2.60.40.290">
    <property type="match status" value="1"/>
</dbReference>
<dbReference type="InterPro" id="IPR023828">
    <property type="entry name" value="Peptidase_S8_Ser-AS"/>
</dbReference>
<dbReference type="Pfam" id="PF00553">
    <property type="entry name" value="CBM_2"/>
    <property type="match status" value="1"/>
</dbReference>
<keyword evidence="5" id="KW-0732">Signal</keyword>
<feature type="signal peptide" evidence="5">
    <location>
        <begin position="1"/>
        <end position="34"/>
    </location>
</feature>
<evidence type="ECO:0000313" key="8">
    <source>
        <dbReference type="EMBL" id="MBB1153660.1"/>
    </source>
</evidence>
<keyword evidence="2" id="KW-0378">Hydrolase</keyword>
<dbReference type="GO" id="GO:0030247">
    <property type="term" value="F:polysaccharide binding"/>
    <property type="evidence" value="ECO:0007669"/>
    <property type="project" value="UniProtKB-UniRule"/>
</dbReference>
<dbReference type="RefSeq" id="WP_182890758.1">
    <property type="nucleotide sequence ID" value="NZ_JACGZW010000003.1"/>
</dbReference>
<dbReference type="PANTHER" id="PTHR14218">
    <property type="entry name" value="PROTEASE S8 TRIPEPTIDYL PEPTIDASE I CLN2"/>
    <property type="match status" value="1"/>
</dbReference>
<dbReference type="Gene3D" id="3.40.50.200">
    <property type="entry name" value="Peptidase S8/S53 domain"/>
    <property type="match status" value="1"/>
</dbReference>